<dbReference type="AlphaFoldDB" id="A0A077M7C2"/>
<evidence type="ECO:0000256" key="2">
    <source>
        <dbReference type="ARBA" id="ARBA00022777"/>
    </source>
</evidence>
<reference evidence="8 9" key="1">
    <citation type="journal article" date="2013" name="ISME J.">
        <title>A metabolic model for members of the genus Tetrasphaera involved in enhanced biological phosphorus removal.</title>
        <authorList>
            <person name="Kristiansen R."/>
            <person name="Nguyen H.T.T."/>
            <person name="Saunders A.M."/>
            <person name="Nielsen J.L."/>
            <person name="Wimmer R."/>
            <person name="Le V.Q."/>
            <person name="McIlroy S.J."/>
            <person name="Petrovski S."/>
            <person name="Seviour R.J."/>
            <person name="Calteau A."/>
            <person name="Nielsen K.L."/>
            <person name="Nielsen P.H."/>
        </authorList>
    </citation>
    <scope>NUCLEOTIDE SEQUENCE [LARGE SCALE GENOMIC DNA]</scope>
    <source>
        <strain evidence="8 9">Ben 74</strain>
    </source>
</reference>
<keyword evidence="2 8" id="KW-0418">Kinase</keyword>
<dbReference type="Pfam" id="PF13581">
    <property type="entry name" value="HATPase_c_2"/>
    <property type="match status" value="1"/>
</dbReference>
<dbReference type="Proteomes" id="UP000035720">
    <property type="component" value="Unassembled WGS sequence"/>
</dbReference>
<organism evidence="8 9">
    <name type="scientific">Nostocoides jenkinsii Ben 74</name>
    <dbReference type="NCBI Taxonomy" id="1193518"/>
    <lineage>
        <taxon>Bacteria</taxon>
        <taxon>Bacillati</taxon>
        <taxon>Actinomycetota</taxon>
        <taxon>Actinomycetes</taxon>
        <taxon>Micrococcales</taxon>
        <taxon>Intrasporangiaceae</taxon>
        <taxon>Nostocoides</taxon>
    </lineage>
</organism>
<feature type="transmembrane region" description="Helical" evidence="5">
    <location>
        <begin position="184"/>
        <end position="204"/>
    </location>
</feature>
<keyword evidence="5" id="KW-0812">Transmembrane</keyword>
<dbReference type="RefSeq" id="WP_084733563.1">
    <property type="nucleotide sequence ID" value="NZ_HF571038.1"/>
</dbReference>
<feature type="domain" description="Phage shock protein PspC N-terminal" evidence="6">
    <location>
        <begin position="15"/>
        <end position="69"/>
    </location>
</feature>
<feature type="transmembrane region" description="Helical" evidence="5">
    <location>
        <begin position="45"/>
        <end position="66"/>
    </location>
</feature>
<dbReference type="InterPro" id="IPR003594">
    <property type="entry name" value="HATPase_dom"/>
</dbReference>
<feature type="region of interest" description="Disordered" evidence="4">
    <location>
        <begin position="375"/>
        <end position="404"/>
    </location>
</feature>
<name>A0A077M7C2_9MICO</name>
<evidence type="ECO:0000313" key="9">
    <source>
        <dbReference type="Proteomes" id="UP000035720"/>
    </source>
</evidence>
<proteinExistence type="predicted"/>
<evidence type="ECO:0000256" key="5">
    <source>
        <dbReference type="SAM" id="Phobius"/>
    </source>
</evidence>
<dbReference type="Pfam" id="PF04024">
    <property type="entry name" value="PspC"/>
    <property type="match status" value="1"/>
</dbReference>
<dbReference type="SUPFAM" id="SSF55874">
    <property type="entry name" value="ATPase domain of HSP90 chaperone/DNA topoisomerase II/histidine kinase"/>
    <property type="match status" value="1"/>
</dbReference>
<comment type="caution">
    <text evidence="8">The sequence shown here is derived from an EMBL/GenBank/DDBJ whole genome shotgun (WGS) entry which is preliminary data.</text>
</comment>
<keyword evidence="5" id="KW-1133">Transmembrane helix</keyword>
<dbReference type="InterPro" id="IPR007168">
    <property type="entry name" value="Phageshock_PspC_N"/>
</dbReference>
<protein>
    <submittedName>
        <fullName evidence="8">Putative two-component system sensor kinase</fullName>
    </submittedName>
</protein>
<dbReference type="PANTHER" id="PTHR24421">
    <property type="entry name" value="NITRATE/NITRITE SENSOR PROTEIN NARX-RELATED"/>
    <property type="match status" value="1"/>
</dbReference>
<evidence type="ECO:0000256" key="3">
    <source>
        <dbReference type="ARBA" id="ARBA00023012"/>
    </source>
</evidence>
<evidence type="ECO:0000256" key="1">
    <source>
        <dbReference type="ARBA" id="ARBA00022679"/>
    </source>
</evidence>
<dbReference type="CDD" id="cd16936">
    <property type="entry name" value="HATPase_RsbW-like"/>
    <property type="match status" value="1"/>
</dbReference>
<dbReference type="InterPro" id="IPR050482">
    <property type="entry name" value="Sensor_HK_TwoCompSys"/>
</dbReference>
<dbReference type="GO" id="GO:0016301">
    <property type="term" value="F:kinase activity"/>
    <property type="evidence" value="ECO:0007669"/>
    <property type="project" value="UniProtKB-KW"/>
</dbReference>
<evidence type="ECO:0000313" key="8">
    <source>
        <dbReference type="EMBL" id="CCI52429.1"/>
    </source>
</evidence>
<evidence type="ECO:0000256" key="4">
    <source>
        <dbReference type="SAM" id="MobiDB-lite"/>
    </source>
</evidence>
<feature type="domain" description="Histidine kinase/HSP90-like ATPase" evidence="7">
    <location>
        <begin position="310"/>
        <end position="363"/>
    </location>
</feature>
<dbReference type="InterPro" id="IPR036890">
    <property type="entry name" value="HATPase_C_sf"/>
</dbReference>
<keyword evidence="5" id="KW-0472">Membrane</keyword>
<feature type="transmembrane region" description="Helical" evidence="5">
    <location>
        <begin position="86"/>
        <end position="108"/>
    </location>
</feature>
<sequence length="404" mass="42150">MPTPYAAAPAAAPPRLVRPLAGRQVAGVCAGLAEHLGVPVRVIRLIMLVLLAMGPGVVAYVLLWALTPEVEATPGKPGAPGEQRSLFDGPMLVIAGAVVAFVGVAWLAQRSGVDLRLGVLLPLLVIAVGTVIGLSQLDAARRTRWLAGSGWQTAARLGLGVIVTAGGILALVTRDAPISQTWDIIVAVIVVLIGAGLLVAPWGVRVLAELRAEQAARARADERADMAAHLHDSVLQTLALIQRQSGDSARVATLARAQERELRAWLYGGGAAEASNLSGALAEVIGEVEAAHGIPVDLVMTGDREMDDGTQALVRAVREALANAVRHGRPPVSVYVEAGPTGVEAFIRDHGPGLDMEVIPEDRLGVRESIIGRMTRHGGAASSRRLDPGTEWSLTLPPPQGVTP</sequence>
<dbReference type="STRING" id="1193518.BN13_170030"/>
<keyword evidence="3" id="KW-0902">Two-component regulatory system</keyword>
<dbReference type="PANTHER" id="PTHR24421:SF61">
    <property type="entry name" value="OXYGEN SENSOR HISTIDINE KINASE NREB"/>
    <property type="match status" value="1"/>
</dbReference>
<evidence type="ECO:0000259" key="7">
    <source>
        <dbReference type="Pfam" id="PF13581"/>
    </source>
</evidence>
<dbReference type="Gene3D" id="3.30.565.10">
    <property type="entry name" value="Histidine kinase-like ATPase, C-terminal domain"/>
    <property type="match status" value="1"/>
</dbReference>
<dbReference type="EMBL" id="CAJC01000079">
    <property type="protein sequence ID" value="CCI52429.1"/>
    <property type="molecule type" value="Genomic_DNA"/>
</dbReference>
<accession>A0A077M7C2</accession>
<gene>
    <name evidence="8" type="ORF">BN13_170030</name>
</gene>
<feature type="transmembrane region" description="Helical" evidence="5">
    <location>
        <begin position="154"/>
        <end position="172"/>
    </location>
</feature>
<feature type="transmembrane region" description="Helical" evidence="5">
    <location>
        <begin position="115"/>
        <end position="134"/>
    </location>
</feature>
<keyword evidence="9" id="KW-1185">Reference proteome</keyword>
<evidence type="ECO:0000259" key="6">
    <source>
        <dbReference type="Pfam" id="PF04024"/>
    </source>
</evidence>
<dbReference type="GO" id="GO:0000160">
    <property type="term" value="P:phosphorelay signal transduction system"/>
    <property type="evidence" value="ECO:0007669"/>
    <property type="project" value="UniProtKB-KW"/>
</dbReference>
<keyword evidence="1" id="KW-0808">Transferase</keyword>